<proteinExistence type="predicted"/>
<dbReference type="EMBL" id="JARAOO010000004">
    <property type="protein sequence ID" value="KAJ7969550.1"/>
    <property type="molecule type" value="Genomic_DNA"/>
</dbReference>
<feature type="compositionally biased region" description="Basic and acidic residues" evidence="1">
    <location>
        <begin position="203"/>
        <end position="212"/>
    </location>
</feature>
<evidence type="ECO:0000313" key="4">
    <source>
        <dbReference type="Proteomes" id="UP001163823"/>
    </source>
</evidence>
<evidence type="ECO:0000313" key="3">
    <source>
        <dbReference type="EMBL" id="KAJ7969549.1"/>
    </source>
</evidence>
<feature type="transmembrane region" description="Helical" evidence="2">
    <location>
        <begin position="20"/>
        <end position="37"/>
    </location>
</feature>
<dbReference type="EMBL" id="JARAOO010000004">
    <property type="protein sequence ID" value="KAJ7969549.1"/>
    <property type="molecule type" value="Genomic_DNA"/>
</dbReference>
<dbReference type="KEGG" id="qsa:O6P43_007875"/>
<gene>
    <name evidence="3" type="ORF">O6P43_007875</name>
</gene>
<dbReference type="Proteomes" id="UP001163823">
    <property type="component" value="Chromosome 4"/>
</dbReference>
<feature type="compositionally biased region" description="Basic and acidic residues" evidence="1">
    <location>
        <begin position="158"/>
        <end position="173"/>
    </location>
</feature>
<evidence type="ECO:0000256" key="1">
    <source>
        <dbReference type="SAM" id="MobiDB-lite"/>
    </source>
</evidence>
<feature type="region of interest" description="Disordered" evidence="1">
    <location>
        <begin position="150"/>
        <end position="232"/>
    </location>
</feature>
<keyword evidence="2" id="KW-0812">Transmembrane</keyword>
<comment type="caution">
    <text evidence="3">The sequence shown here is derived from an EMBL/GenBank/DDBJ whole genome shotgun (WGS) entry which is preliminary data.</text>
</comment>
<reference evidence="3" key="1">
    <citation type="journal article" date="2023" name="Science">
        <title>Elucidation of the pathway for biosynthesis of saponin adjuvants from the soapbark tree.</title>
        <authorList>
            <person name="Reed J."/>
            <person name="Orme A."/>
            <person name="El-Demerdash A."/>
            <person name="Owen C."/>
            <person name="Martin L.B.B."/>
            <person name="Misra R.C."/>
            <person name="Kikuchi S."/>
            <person name="Rejzek M."/>
            <person name="Martin A.C."/>
            <person name="Harkess A."/>
            <person name="Leebens-Mack J."/>
            <person name="Louveau T."/>
            <person name="Stephenson M.J."/>
            <person name="Osbourn A."/>
        </authorList>
    </citation>
    <scope>NUCLEOTIDE SEQUENCE</scope>
    <source>
        <strain evidence="3">S10</strain>
    </source>
</reference>
<keyword evidence="2" id="KW-0472">Membrane</keyword>
<keyword evidence="2" id="KW-1133">Transmembrane helix</keyword>
<dbReference type="PANTHER" id="PTHR33700">
    <property type="entry name" value="MYB-LIKE PROTEIN X"/>
    <property type="match status" value="1"/>
</dbReference>
<name>A0AAD7M410_QUISA</name>
<keyword evidence="4" id="KW-1185">Reference proteome</keyword>
<evidence type="ECO:0000256" key="2">
    <source>
        <dbReference type="SAM" id="Phobius"/>
    </source>
</evidence>
<dbReference type="AlphaFoldDB" id="A0AAD7M410"/>
<dbReference type="PANTHER" id="PTHR33700:SF26">
    <property type="entry name" value="METHYLTRANSFERASE"/>
    <property type="match status" value="1"/>
</dbReference>
<sequence>MNYQSVGRYQRPKGANIKQALQLTVLLVGCIWLLYQFKHSSGDESGNTEIKFGKEYGGVLLGRKGKAGWLDERSVSDSEDTHLAGEARDGDGARVDDGLDGNLENMVEEGIIHQENVHRNETLGVTEEVEEVGKESEMQYYNVLIKNKEVDSSEENSGEVRVKSRGSDSDHKDHRNTKYLKEQLTDDAESHDKELKNQVTEPRYNEQIREISKSVFSTKENDGEDEDRSNSEETTVVEVHGFHDENGVPQDVDDFPESKLIVSMVVQDNIVNQEANLSLSNASRISIEINKSDEVPFREENDVEIKSESTRGQYLRRDATADIEIESESSIKVDTSSIKDL</sequence>
<organism evidence="3 4">
    <name type="scientific">Quillaja saponaria</name>
    <name type="common">Soap bark tree</name>
    <dbReference type="NCBI Taxonomy" id="32244"/>
    <lineage>
        <taxon>Eukaryota</taxon>
        <taxon>Viridiplantae</taxon>
        <taxon>Streptophyta</taxon>
        <taxon>Embryophyta</taxon>
        <taxon>Tracheophyta</taxon>
        <taxon>Spermatophyta</taxon>
        <taxon>Magnoliopsida</taxon>
        <taxon>eudicotyledons</taxon>
        <taxon>Gunneridae</taxon>
        <taxon>Pentapetalae</taxon>
        <taxon>rosids</taxon>
        <taxon>fabids</taxon>
        <taxon>Fabales</taxon>
        <taxon>Quillajaceae</taxon>
        <taxon>Quillaja</taxon>
    </lineage>
</organism>
<feature type="compositionally biased region" description="Basic and acidic residues" evidence="1">
    <location>
        <begin position="179"/>
        <end position="196"/>
    </location>
</feature>
<protein>
    <submittedName>
        <fullName evidence="3">Dentin sialophosphoprotein-like isoform X1</fullName>
    </submittedName>
</protein>
<accession>A0AAD7M410</accession>